<accession>A0ABT3T6L3</accession>
<keyword evidence="8" id="KW-0223">Dioxygenase</keyword>
<dbReference type="Pfam" id="PF00355">
    <property type="entry name" value="Rieske"/>
    <property type="match status" value="1"/>
</dbReference>
<dbReference type="InterPro" id="IPR017941">
    <property type="entry name" value="Rieske_2Fe-2S"/>
</dbReference>
<dbReference type="SUPFAM" id="SSF50022">
    <property type="entry name" value="ISP domain"/>
    <property type="match status" value="1"/>
</dbReference>
<proteinExistence type="predicted"/>
<evidence type="ECO:0000256" key="5">
    <source>
        <dbReference type="ARBA" id="ARBA00023004"/>
    </source>
</evidence>
<dbReference type="Pfam" id="PF00848">
    <property type="entry name" value="Ring_hydroxyl_A"/>
    <property type="match status" value="1"/>
</dbReference>
<dbReference type="CDD" id="cd00680">
    <property type="entry name" value="RHO_alpha_C"/>
    <property type="match status" value="1"/>
</dbReference>
<keyword evidence="9" id="KW-1185">Reference proteome</keyword>
<evidence type="ECO:0000256" key="1">
    <source>
        <dbReference type="ARBA" id="ARBA00001962"/>
    </source>
</evidence>
<evidence type="ECO:0000256" key="2">
    <source>
        <dbReference type="ARBA" id="ARBA00022714"/>
    </source>
</evidence>
<dbReference type="InterPro" id="IPR036922">
    <property type="entry name" value="Rieske_2Fe-2S_sf"/>
</dbReference>
<dbReference type="Gene3D" id="2.102.10.10">
    <property type="entry name" value="Rieske [2Fe-2S] iron-sulphur domain"/>
    <property type="match status" value="1"/>
</dbReference>
<keyword evidence="3" id="KW-0479">Metal-binding</keyword>
<dbReference type="SUPFAM" id="SSF55961">
    <property type="entry name" value="Bet v1-like"/>
    <property type="match status" value="1"/>
</dbReference>
<dbReference type="InterPro" id="IPR015879">
    <property type="entry name" value="Ring_hydroxy_dOase_asu_C_dom"/>
</dbReference>
<reference evidence="8" key="1">
    <citation type="submission" date="2019-02" db="EMBL/GenBank/DDBJ databases">
        <authorList>
            <person name="Li S.-H."/>
        </authorList>
    </citation>
    <scope>NUCLEOTIDE SEQUENCE</scope>
    <source>
        <strain evidence="8">IMCC11814</strain>
    </source>
</reference>
<comment type="cofactor">
    <cofactor evidence="1">
        <name>Fe cation</name>
        <dbReference type="ChEBI" id="CHEBI:24875"/>
    </cofactor>
</comment>
<keyword evidence="2" id="KW-0001">2Fe-2S</keyword>
<comment type="caution">
    <text evidence="8">The sequence shown here is derived from an EMBL/GenBank/DDBJ whole genome shotgun (WGS) entry which is preliminary data.</text>
</comment>
<name>A0ABT3T6L3_9GAMM</name>
<keyword evidence="5" id="KW-0408">Iron</keyword>
<dbReference type="PANTHER" id="PTHR43756:SF5">
    <property type="entry name" value="CHOLINE MONOOXYGENASE, CHLOROPLASTIC"/>
    <property type="match status" value="1"/>
</dbReference>
<evidence type="ECO:0000256" key="6">
    <source>
        <dbReference type="ARBA" id="ARBA00023014"/>
    </source>
</evidence>
<dbReference type="Gene3D" id="3.90.380.10">
    <property type="entry name" value="Naphthalene 1,2-dioxygenase Alpha Subunit, Chain A, domain 1"/>
    <property type="match status" value="2"/>
</dbReference>
<keyword evidence="6" id="KW-0411">Iron-sulfur</keyword>
<feature type="domain" description="Rieske" evidence="7">
    <location>
        <begin position="55"/>
        <end position="163"/>
    </location>
</feature>
<evidence type="ECO:0000256" key="3">
    <source>
        <dbReference type="ARBA" id="ARBA00022723"/>
    </source>
</evidence>
<keyword evidence="4" id="KW-0560">Oxidoreductase</keyword>
<gene>
    <name evidence="8" type="ORF">EYC82_11160</name>
</gene>
<evidence type="ECO:0000259" key="7">
    <source>
        <dbReference type="PROSITE" id="PS51296"/>
    </source>
</evidence>
<dbReference type="PRINTS" id="PR00090">
    <property type="entry name" value="RNGDIOXGNASE"/>
</dbReference>
<evidence type="ECO:0000256" key="4">
    <source>
        <dbReference type="ARBA" id="ARBA00023002"/>
    </source>
</evidence>
<protein>
    <submittedName>
        <fullName evidence="8">Aromatic ring-hydroxylating dioxygenase subunit alpha</fullName>
    </submittedName>
</protein>
<dbReference type="CDD" id="cd03469">
    <property type="entry name" value="Rieske_RO_Alpha_N"/>
    <property type="match status" value="1"/>
</dbReference>
<dbReference type="GO" id="GO:0051213">
    <property type="term" value="F:dioxygenase activity"/>
    <property type="evidence" value="ECO:0007669"/>
    <property type="project" value="UniProtKB-KW"/>
</dbReference>
<evidence type="ECO:0000313" key="9">
    <source>
        <dbReference type="Proteomes" id="UP001143304"/>
    </source>
</evidence>
<dbReference type="InterPro" id="IPR001663">
    <property type="entry name" value="Rng_hydr_dOase-A"/>
</dbReference>
<dbReference type="EMBL" id="SHNO01000001">
    <property type="protein sequence ID" value="MCX2977913.1"/>
    <property type="molecule type" value="Genomic_DNA"/>
</dbReference>
<sequence>MSSKEVQTLKDLMEYEAERKAPPEGFPDLPDIPAGRYVDLRFFALEQEHVWRKSWLLAAHIDELPEPGSFRLWDITGQPVVLIHGDEGTINAFYNTCRHRGAPVVTERSGSKRRFVCPYHGWCYSREGELLAVRDSEDFGNLDVSTRGLKSIRCERFGNLIFVNFDSQALSLLDWLGPIADEWKEFQFENCRLAARHVFDLNCNWKIAMEANTEVYHVRSIHPHTVSPILDDRRNVNTLYRHGHGRMIAPTPKGKVALDVMPVSPDIAQIDTVGELGRTCTQSYGLFPNWVSPLSQYAIPPILFWPNGINKCRMETWTMAPQWKEGLQPDFWTENNGTELSAVLKEDTQFGEKIQTSMESRGFEGVPLSYQEARIYHWNQAADRMIGIENIPPELRVEQVIGDEWIYPSDPRRQYL</sequence>
<dbReference type="Proteomes" id="UP001143304">
    <property type="component" value="Unassembled WGS sequence"/>
</dbReference>
<dbReference type="PANTHER" id="PTHR43756">
    <property type="entry name" value="CHOLINE MONOOXYGENASE, CHLOROPLASTIC"/>
    <property type="match status" value="1"/>
</dbReference>
<dbReference type="PROSITE" id="PS51296">
    <property type="entry name" value="RIESKE"/>
    <property type="match status" value="1"/>
</dbReference>
<evidence type="ECO:0000313" key="8">
    <source>
        <dbReference type="EMBL" id="MCX2977913.1"/>
    </source>
</evidence>
<organism evidence="8 9">
    <name type="scientific">Candidatus Marimicrobium litorale</name>
    <dbReference type="NCBI Taxonomy" id="2518991"/>
    <lineage>
        <taxon>Bacteria</taxon>
        <taxon>Pseudomonadati</taxon>
        <taxon>Pseudomonadota</taxon>
        <taxon>Gammaproteobacteria</taxon>
        <taxon>Cellvibrionales</taxon>
        <taxon>Halieaceae</taxon>
        <taxon>Marimicrobium</taxon>
    </lineage>
</organism>